<dbReference type="SUPFAM" id="SSF51658">
    <property type="entry name" value="Xylose isomerase-like"/>
    <property type="match status" value="1"/>
</dbReference>
<dbReference type="Proteomes" id="UP001304769">
    <property type="component" value="Unassembled WGS sequence"/>
</dbReference>
<dbReference type="EMBL" id="JAYGGQ010000011">
    <property type="protein sequence ID" value="MEA5455855.1"/>
    <property type="molecule type" value="Genomic_DNA"/>
</dbReference>
<proteinExistence type="predicted"/>
<dbReference type="PANTHER" id="PTHR12110">
    <property type="entry name" value="HYDROXYPYRUVATE ISOMERASE"/>
    <property type="match status" value="1"/>
</dbReference>
<dbReference type="InterPro" id="IPR013022">
    <property type="entry name" value="Xyl_isomerase-like_TIM-brl"/>
</dbReference>
<dbReference type="Gene3D" id="3.20.20.150">
    <property type="entry name" value="Divalent-metal-dependent TIM barrel enzymes"/>
    <property type="match status" value="1"/>
</dbReference>
<dbReference type="RefSeq" id="WP_323279746.1">
    <property type="nucleotide sequence ID" value="NZ_JAYGGQ010000011.1"/>
</dbReference>
<protein>
    <submittedName>
        <fullName evidence="3">Sugar phosphate isomerase/epimerase</fullName>
    </submittedName>
</protein>
<keyword evidence="3" id="KW-0413">Isomerase</keyword>
<evidence type="ECO:0000313" key="4">
    <source>
        <dbReference type="Proteomes" id="UP001304769"/>
    </source>
</evidence>
<dbReference type="GO" id="GO:0016853">
    <property type="term" value="F:isomerase activity"/>
    <property type="evidence" value="ECO:0007669"/>
    <property type="project" value="UniProtKB-KW"/>
</dbReference>
<gene>
    <name evidence="3" type="ORF">SPF06_14060</name>
</gene>
<dbReference type="InterPro" id="IPR050312">
    <property type="entry name" value="IolE/XylAMocC-like"/>
</dbReference>
<evidence type="ECO:0000256" key="1">
    <source>
        <dbReference type="ARBA" id="ARBA00023277"/>
    </source>
</evidence>
<name>A0ABU5T8J9_9MICC</name>
<evidence type="ECO:0000313" key="3">
    <source>
        <dbReference type="EMBL" id="MEA5455855.1"/>
    </source>
</evidence>
<dbReference type="Pfam" id="PF01261">
    <property type="entry name" value="AP_endonuc_2"/>
    <property type="match status" value="1"/>
</dbReference>
<organism evidence="3 4">
    <name type="scientific">Sinomonas terricola</name>
    <dbReference type="NCBI Taxonomy" id="3110330"/>
    <lineage>
        <taxon>Bacteria</taxon>
        <taxon>Bacillati</taxon>
        <taxon>Actinomycetota</taxon>
        <taxon>Actinomycetes</taxon>
        <taxon>Micrococcales</taxon>
        <taxon>Micrococcaceae</taxon>
        <taxon>Sinomonas</taxon>
    </lineage>
</organism>
<evidence type="ECO:0000259" key="2">
    <source>
        <dbReference type="Pfam" id="PF01261"/>
    </source>
</evidence>
<dbReference type="PANTHER" id="PTHR12110:SF53">
    <property type="entry name" value="BLR5974 PROTEIN"/>
    <property type="match status" value="1"/>
</dbReference>
<reference evidence="3 4" key="1">
    <citation type="submission" date="2023-12" db="EMBL/GenBank/DDBJ databases">
        <title>Sinomonas terricola sp. nov, isolated from litchi orchard soil in Guangdong, PR China.</title>
        <authorList>
            <person name="Jiaxin W."/>
            <person name="Yang Z."/>
            <person name="Honghui Z."/>
        </authorList>
    </citation>
    <scope>NUCLEOTIDE SEQUENCE [LARGE SCALE GENOMIC DNA]</scope>
    <source>
        <strain evidence="3 4">JGH33</strain>
    </source>
</reference>
<keyword evidence="4" id="KW-1185">Reference proteome</keyword>
<sequence length="357" mass="38727">MTTQKSQTPEPRISDGAGARRSMRIGVMCGRLQGFVDGHPEEALAWASSGGYDGVLFTTPRAISPELDGVALKEAGELADQLGLYLEVGIGSLGPFGDADERLAELNAHIDAAAAAGCREFFAYTRTERQHASVPHGVQLAAVQKTLDALVPRLRDEGLRLNLKTHEDLSSHEVLRLVDASGADTAGPDVVGVSLDVANLVVRGEDPVEATRRLAPHVHQTHLEDVALYIVERGLRRRLRPCGAGVLDWDAILGILVEKSPARRLTLEQHAGRFDLDIFDPAWFDAEPHVTARELAVLVKHAVDCERRAASGGLPHLAAYDDDAGHLARRDELAESARWLRHILDSISEGHHGSSRR</sequence>
<dbReference type="InterPro" id="IPR036237">
    <property type="entry name" value="Xyl_isomerase-like_sf"/>
</dbReference>
<accession>A0ABU5T8J9</accession>
<comment type="caution">
    <text evidence="3">The sequence shown here is derived from an EMBL/GenBank/DDBJ whole genome shotgun (WGS) entry which is preliminary data.</text>
</comment>
<feature type="domain" description="Xylose isomerase-like TIM barrel" evidence="2">
    <location>
        <begin position="44"/>
        <end position="272"/>
    </location>
</feature>
<keyword evidence="1" id="KW-0119">Carbohydrate metabolism</keyword>